<dbReference type="InterPro" id="IPR029058">
    <property type="entry name" value="AB_hydrolase_fold"/>
</dbReference>
<accession>A0A5F2B4P9</accession>
<dbReference type="Pfam" id="PF00561">
    <property type="entry name" value="Abhydrolase_1"/>
    <property type="match status" value="1"/>
</dbReference>
<dbReference type="PANTHER" id="PTHR46438:SF11">
    <property type="entry name" value="LIPASE-RELATED"/>
    <property type="match status" value="1"/>
</dbReference>
<evidence type="ECO:0000259" key="2">
    <source>
        <dbReference type="Pfam" id="PF00561"/>
    </source>
</evidence>
<dbReference type="GO" id="GO:0016787">
    <property type="term" value="F:hydrolase activity"/>
    <property type="evidence" value="ECO:0007669"/>
    <property type="project" value="UniProtKB-KW"/>
</dbReference>
<dbReference type="Proteomes" id="UP000298429">
    <property type="component" value="Unassembled WGS sequence"/>
</dbReference>
<evidence type="ECO:0000313" key="3">
    <source>
        <dbReference type="EMBL" id="TGM00505.1"/>
    </source>
</evidence>
<evidence type="ECO:0000313" key="4">
    <source>
        <dbReference type="Proteomes" id="UP000298429"/>
    </source>
</evidence>
<feature type="transmembrane region" description="Helical" evidence="1">
    <location>
        <begin position="9"/>
        <end position="29"/>
    </location>
</feature>
<dbReference type="InterPro" id="IPR000073">
    <property type="entry name" value="AB_hydrolase_1"/>
</dbReference>
<dbReference type="PRINTS" id="PR00111">
    <property type="entry name" value="ABHYDROLASE"/>
</dbReference>
<dbReference type="SUPFAM" id="SSF53474">
    <property type="entry name" value="alpha/beta-Hydrolases"/>
    <property type="match status" value="1"/>
</dbReference>
<dbReference type="PRINTS" id="PR00412">
    <property type="entry name" value="EPOXHYDRLASE"/>
</dbReference>
<protein>
    <submittedName>
        <fullName evidence="3">Alpha/beta hydrolase</fullName>
    </submittedName>
</protein>
<sequence length="318" mass="36217">MLFRRIKQITFGILISLLSLFFVFIVLTWESDRSVDDLKERWAQPPSTFISWNTMNVHLRDEGPKSDPIPIVLIHGGGSSLHTWNAWATELKSSRRVIRFDLPGFGLTGPALDQDYSMKRYTEFLIAMLDQLQIKRAILVGNSFGGNVAWRTVLEQPERFQKLILLDSGGYKTESVSVPIAFRIARIPGLSNLLQNILPRKLVESSVKNTYGDPSKVTEALIDRFFFLALRSGNRKALAQFQQQLVSESGMSENRISELRLPTLILWGKKDKLQPPINAEKFHRDIRGSKLVVFENLGHIPQEEDPKETLNAALDFIR</sequence>
<dbReference type="AlphaFoldDB" id="A0A5F2B4P9"/>
<keyword evidence="1" id="KW-1133">Transmembrane helix</keyword>
<keyword evidence="3" id="KW-0378">Hydrolase</keyword>
<keyword evidence="1" id="KW-0472">Membrane</keyword>
<dbReference type="PANTHER" id="PTHR46438">
    <property type="entry name" value="ALPHA/BETA-HYDROLASES SUPERFAMILY PROTEIN"/>
    <property type="match status" value="1"/>
</dbReference>
<keyword evidence="1" id="KW-0812">Transmembrane</keyword>
<evidence type="ECO:0000256" key="1">
    <source>
        <dbReference type="SAM" id="Phobius"/>
    </source>
</evidence>
<dbReference type="RefSeq" id="WP_135671208.1">
    <property type="nucleotide sequence ID" value="NZ_RQGN01000058.1"/>
</dbReference>
<feature type="domain" description="AB hydrolase-1" evidence="2">
    <location>
        <begin position="70"/>
        <end position="306"/>
    </location>
</feature>
<dbReference type="OrthoDB" id="9773293at2"/>
<dbReference type="EMBL" id="RQGN01000058">
    <property type="protein sequence ID" value="TGM00505.1"/>
    <property type="molecule type" value="Genomic_DNA"/>
</dbReference>
<reference evidence="3 4" key="1">
    <citation type="journal article" date="2019" name="PLoS Negl. Trop. Dis.">
        <title>Revisiting the worldwide diversity of Leptospira species in the environment.</title>
        <authorList>
            <person name="Vincent A.T."/>
            <person name="Schiettekatte O."/>
            <person name="Bourhy P."/>
            <person name="Veyrier F.J."/>
            <person name="Picardeau M."/>
        </authorList>
    </citation>
    <scope>NUCLEOTIDE SEQUENCE [LARGE SCALE GENOMIC DNA]</scope>
    <source>
        <strain evidence="3 4">201702444</strain>
    </source>
</reference>
<name>A0A5F2B4P9_9LEPT</name>
<dbReference type="Gene3D" id="3.40.50.1820">
    <property type="entry name" value="alpha/beta hydrolase"/>
    <property type="match status" value="1"/>
</dbReference>
<comment type="caution">
    <text evidence="3">The sequence shown here is derived from an EMBL/GenBank/DDBJ whole genome shotgun (WGS) entry which is preliminary data.</text>
</comment>
<gene>
    <name evidence="3" type="ORF">EHQ76_12205</name>
</gene>
<proteinExistence type="predicted"/>
<dbReference type="InterPro" id="IPR000639">
    <property type="entry name" value="Epox_hydrolase-like"/>
</dbReference>
<organism evidence="3 4">
    <name type="scientific">Leptospira barantonii</name>
    <dbReference type="NCBI Taxonomy" id="2023184"/>
    <lineage>
        <taxon>Bacteria</taxon>
        <taxon>Pseudomonadati</taxon>
        <taxon>Spirochaetota</taxon>
        <taxon>Spirochaetia</taxon>
        <taxon>Leptospirales</taxon>
        <taxon>Leptospiraceae</taxon>
        <taxon>Leptospira</taxon>
    </lineage>
</organism>